<protein>
    <submittedName>
        <fullName evidence="1">Uncharacterized protein</fullName>
    </submittedName>
</protein>
<sequence>MTKATRPSTFIPNSVRFFSSCLKVVSSNVRSTGASVAGSISGAPDDLHNSTPDWKTKRYKEIIKSGTMCT</sequence>
<name>A0ACC0HWI6_9ERIC</name>
<keyword evidence="2" id="KW-1185">Reference proteome</keyword>
<evidence type="ECO:0000313" key="2">
    <source>
        <dbReference type="Proteomes" id="UP001060215"/>
    </source>
</evidence>
<dbReference type="EMBL" id="CM045759">
    <property type="protein sequence ID" value="KAI8017288.1"/>
    <property type="molecule type" value="Genomic_DNA"/>
</dbReference>
<proteinExistence type="predicted"/>
<comment type="caution">
    <text evidence="1">The sequence shown here is derived from an EMBL/GenBank/DDBJ whole genome shotgun (WGS) entry which is preliminary data.</text>
</comment>
<evidence type="ECO:0000313" key="1">
    <source>
        <dbReference type="EMBL" id="KAI8017288.1"/>
    </source>
</evidence>
<accession>A0ACC0HWI6</accession>
<reference evidence="1 2" key="1">
    <citation type="journal article" date="2022" name="Plant J.">
        <title>Chromosome-level genome of Camellia lanceoleosa provides a valuable resource for understanding genome evolution and self-incompatibility.</title>
        <authorList>
            <person name="Gong W."/>
            <person name="Xiao S."/>
            <person name="Wang L."/>
            <person name="Liao Z."/>
            <person name="Chang Y."/>
            <person name="Mo W."/>
            <person name="Hu G."/>
            <person name="Li W."/>
            <person name="Zhao G."/>
            <person name="Zhu H."/>
            <person name="Hu X."/>
            <person name="Ji K."/>
            <person name="Xiang X."/>
            <person name="Song Q."/>
            <person name="Yuan D."/>
            <person name="Jin S."/>
            <person name="Zhang L."/>
        </authorList>
    </citation>
    <scope>NUCLEOTIDE SEQUENCE [LARGE SCALE GENOMIC DNA]</scope>
    <source>
        <strain evidence="1">SQ_2022a</strain>
    </source>
</reference>
<dbReference type="Proteomes" id="UP001060215">
    <property type="component" value="Chromosome 2"/>
</dbReference>
<gene>
    <name evidence="1" type="ORF">LOK49_LG04G00600</name>
</gene>
<organism evidence="1 2">
    <name type="scientific">Camellia lanceoleosa</name>
    <dbReference type="NCBI Taxonomy" id="1840588"/>
    <lineage>
        <taxon>Eukaryota</taxon>
        <taxon>Viridiplantae</taxon>
        <taxon>Streptophyta</taxon>
        <taxon>Embryophyta</taxon>
        <taxon>Tracheophyta</taxon>
        <taxon>Spermatophyta</taxon>
        <taxon>Magnoliopsida</taxon>
        <taxon>eudicotyledons</taxon>
        <taxon>Gunneridae</taxon>
        <taxon>Pentapetalae</taxon>
        <taxon>asterids</taxon>
        <taxon>Ericales</taxon>
        <taxon>Theaceae</taxon>
        <taxon>Camellia</taxon>
    </lineage>
</organism>